<dbReference type="Pfam" id="PF00528">
    <property type="entry name" value="BPD_transp_1"/>
    <property type="match status" value="1"/>
</dbReference>
<keyword evidence="2 7" id="KW-0813">Transport</keyword>
<proteinExistence type="inferred from homology"/>
<feature type="transmembrane region" description="Helical" evidence="7">
    <location>
        <begin position="218"/>
        <end position="242"/>
    </location>
</feature>
<evidence type="ECO:0000256" key="5">
    <source>
        <dbReference type="ARBA" id="ARBA00022989"/>
    </source>
</evidence>
<comment type="subcellular location">
    <subcellularLocation>
        <location evidence="1 7">Cell membrane</location>
        <topology evidence="1 7">Multi-pass membrane protein</topology>
    </subcellularLocation>
</comment>
<keyword evidence="4 7" id="KW-0812">Transmembrane</keyword>
<dbReference type="EMBL" id="JAKNHJ010000006">
    <property type="protein sequence ID" value="MCG4617665.1"/>
    <property type="molecule type" value="Genomic_DNA"/>
</dbReference>
<dbReference type="GO" id="GO:0005886">
    <property type="term" value="C:plasma membrane"/>
    <property type="evidence" value="ECO:0007669"/>
    <property type="project" value="UniProtKB-SubCell"/>
</dbReference>
<name>A0AAJ1EXQ8_9ACTO</name>
<feature type="transmembrane region" description="Helical" evidence="7">
    <location>
        <begin position="331"/>
        <end position="354"/>
    </location>
</feature>
<feature type="transmembrane region" description="Helical" evidence="7">
    <location>
        <begin position="161"/>
        <end position="186"/>
    </location>
</feature>
<accession>A0AAJ1EXQ8</accession>
<feature type="transmembrane region" description="Helical" evidence="7">
    <location>
        <begin position="300"/>
        <end position="319"/>
    </location>
</feature>
<evidence type="ECO:0000256" key="4">
    <source>
        <dbReference type="ARBA" id="ARBA00022692"/>
    </source>
</evidence>
<feature type="transmembrane region" description="Helical" evidence="7">
    <location>
        <begin position="48"/>
        <end position="71"/>
    </location>
</feature>
<dbReference type="RefSeq" id="WP_238127837.1">
    <property type="nucleotide sequence ID" value="NZ_JAKNHJ010000006.1"/>
</dbReference>
<reference evidence="9" key="1">
    <citation type="submission" date="2022-01" db="EMBL/GenBank/DDBJ databases">
        <title>Collection of gut derived symbiotic bacterial strains cultured from healthy donors.</title>
        <authorList>
            <person name="Lin H."/>
            <person name="Kohout C."/>
            <person name="Waligurski E."/>
            <person name="Pamer E.G."/>
        </authorList>
    </citation>
    <scope>NUCLEOTIDE SEQUENCE</scope>
    <source>
        <strain evidence="9">DFI.7.46</strain>
    </source>
</reference>
<dbReference type="InterPro" id="IPR000515">
    <property type="entry name" value="MetI-like"/>
</dbReference>
<protein>
    <submittedName>
        <fullName evidence="9">ABC transporter permease subunit</fullName>
    </submittedName>
</protein>
<evidence type="ECO:0000313" key="9">
    <source>
        <dbReference type="EMBL" id="MCG4617665.1"/>
    </source>
</evidence>
<feature type="transmembrane region" description="Helical" evidence="7">
    <location>
        <begin position="113"/>
        <end position="134"/>
    </location>
</feature>
<evidence type="ECO:0000256" key="1">
    <source>
        <dbReference type="ARBA" id="ARBA00004651"/>
    </source>
</evidence>
<keyword evidence="3" id="KW-1003">Cell membrane</keyword>
<dbReference type="InterPro" id="IPR035906">
    <property type="entry name" value="MetI-like_sf"/>
</dbReference>
<comment type="caution">
    <text evidence="9">The sequence shown here is derived from an EMBL/GenBank/DDBJ whole genome shotgun (WGS) entry which is preliminary data.</text>
</comment>
<evidence type="ECO:0000256" key="7">
    <source>
        <dbReference type="RuleBase" id="RU363032"/>
    </source>
</evidence>
<gene>
    <name evidence="9" type="ORF">L0M99_04035</name>
</gene>
<feature type="transmembrane region" description="Helical" evidence="7">
    <location>
        <begin position="267"/>
        <end position="288"/>
    </location>
</feature>
<dbReference type="Proteomes" id="UP001200537">
    <property type="component" value="Unassembled WGS sequence"/>
</dbReference>
<sequence>MNKILLRTLSWSIIIVFCILAALWPLAFVVRAAIVKSSPGEEAITAAIRLSLLEAIGSAILATLWGSGAALGTRFLPERFRQLATMLCLCPIAIPPFIVASALRSFAGSSASVLVGPLPVIAVFAFSLAPLAYFSARSTLQTIRPDQLDQARILGLSNWQVFRLVIARPLLVSVPLSLGVTFSLALSDPLVPDLVGGKNMNVAHSLWLRSTGSFETAFLGRASLALIGLCLCVAGLLIGLYFSSYRRFFPAASLGERSFSLGPARPLPLVAVGLYAVSSACLLLYLLLNAKFSFDKLESVINTWLLSALAAGLCLLVLAATRGAGSQRRNLGVEALFIVILSLPAAAIGAGWMLSRQQGLPWPFSSGGFLSLCSFLLIGMPVTYFLAARFRVIGQAEFESVRVLGVGRVEAALKILLPAVRRYFSLTLATVVAISTTLSAPLVWVAAPDTPVVVPQMFAMVDEANYPPAFGLSLAVLIVSILLFILVPKEEGKWNRPR</sequence>
<organism evidence="9 10">
    <name type="scientific">Varibaculum cambriense</name>
    <dbReference type="NCBI Taxonomy" id="184870"/>
    <lineage>
        <taxon>Bacteria</taxon>
        <taxon>Bacillati</taxon>
        <taxon>Actinomycetota</taxon>
        <taxon>Actinomycetes</taxon>
        <taxon>Actinomycetales</taxon>
        <taxon>Actinomycetaceae</taxon>
        <taxon>Varibaculum</taxon>
    </lineage>
</organism>
<dbReference type="PANTHER" id="PTHR30183">
    <property type="entry name" value="MOLYBDENUM TRANSPORT SYSTEM PERMEASE PROTEIN MODB"/>
    <property type="match status" value="1"/>
</dbReference>
<feature type="transmembrane region" description="Helical" evidence="7">
    <location>
        <begin position="466"/>
        <end position="488"/>
    </location>
</feature>
<keyword evidence="5 7" id="KW-1133">Transmembrane helix</keyword>
<evidence type="ECO:0000259" key="8">
    <source>
        <dbReference type="PROSITE" id="PS50928"/>
    </source>
</evidence>
<feature type="transmembrane region" description="Helical" evidence="7">
    <location>
        <begin position="83"/>
        <end position="107"/>
    </location>
</feature>
<feature type="transmembrane region" description="Helical" evidence="7">
    <location>
        <begin position="366"/>
        <end position="387"/>
    </location>
</feature>
<feature type="transmembrane region" description="Helical" evidence="7">
    <location>
        <begin position="423"/>
        <end position="446"/>
    </location>
</feature>
<dbReference type="PROSITE" id="PS50928">
    <property type="entry name" value="ABC_TM1"/>
    <property type="match status" value="1"/>
</dbReference>
<dbReference type="CDD" id="cd06261">
    <property type="entry name" value="TM_PBP2"/>
    <property type="match status" value="1"/>
</dbReference>
<evidence type="ECO:0000256" key="2">
    <source>
        <dbReference type="ARBA" id="ARBA00022448"/>
    </source>
</evidence>
<dbReference type="SUPFAM" id="SSF161098">
    <property type="entry name" value="MetI-like"/>
    <property type="match status" value="2"/>
</dbReference>
<evidence type="ECO:0000313" key="10">
    <source>
        <dbReference type="Proteomes" id="UP001200537"/>
    </source>
</evidence>
<comment type="similarity">
    <text evidence="7">Belongs to the binding-protein-dependent transport system permease family.</text>
</comment>
<keyword evidence="6 7" id="KW-0472">Membrane</keyword>
<evidence type="ECO:0000256" key="3">
    <source>
        <dbReference type="ARBA" id="ARBA00022475"/>
    </source>
</evidence>
<dbReference type="Gene3D" id="1.10.3720.10">
    <property type="entry name" value="MetI-like"/>
    <property type="match status" value="2"/>
</dbReference>
<dbReference type="PANTHER" id="PTHR30183:SF7">
    <property type="entry name" value="FERRIC TRANSPORT SYSTEM PERMEASE PROTEIN FBPB 1-RELATED"/>
    <property type="match status" value="1"/>
</dbReference>
<dbReference type="AlphaFoldDB" id="A0AAJ1EXQ8"/>
<dbReference type="GO" id="GO:0055085">
    <property type="term" value="P:transmembrane transport"/>
    <property type="evidence" value="ECO:0007669"/>
    <property type="project" value="InterPro"/>
</dbReference>
<evidence type="ECO:0000256" key="6">
    <source>
        <dbReference type="ARBA" id="ARBA00023136"/>
    </source>
</evidence>
<feature type="domain" description="ABC transmembrane type-1" evidence="8">
    <location>
        <begin position="48"/>
        <end position="242"/>
    </location>
</feature>